<gene>
    <name evidence="10" type="ORF">ACK2TP_09720</name>
</gene>
<evidence type="ECO:0000259" key="9">
    <source>
        <dbReference type="PROSITE" id="PS50253"/>
    </source>
</evidence>
<evidence type="ECO:0000256" key="5">
    <source>
        <dbReference type="ARBA" id="ARBA00023136"/>
    </source>
</evidence>
<feature type="transmembrane region" description="Helical" evidence="8">
    <location>
        <begin position="154"/>
        <end position="173"/>
    </location>
</feature>
<dbReference type="RefSeq" id="WP_263412464.1">
    <property type="nucleotide sequence ID" value="NZ_BAABBH010000001.1"/>
</dbReference>
<dbReference type="CDD" id="cd00386">
    <property type="entry name" value="Heme_Cu_Oxidase_III_like"/>
    <property type="match status" value="1"/>
</dbReference>
<dbReference type="Proteomes" id="UP001634747">
    <property type="component" value="Unassembled WGS sequence"/>
</dbReference>
<dbReference type="SUPFAM" id="SSF81452">
    <property type="entry name" value="Cytochrome c oxidase subunit III-like"/>
    <property type="match status" value="1"/>
</dbReference>
<feature type="domain" description="Heme-copper oxidase subunit III family profile" evidence="9">
    <location>
        <begin position="63"/>
        <end position="258"/>
    </location>
</feature>
<keyword evidence="5 8" id="KW-0472">Membrane</keyword>
<dbReference type="InterPro" id="IPR024791">
    <property type="entry name" value="Cyt_c/ubiquinol_Oxase_su3"/>
</dbReference>
<comment type="caution">
    <text evidence="10">The sequence shown here is derived from an EMBL/GenBank/DDBJ whole genome shotgun (WGS) entry which is preliminary data.</text>
</comment>
<dbReference type="InterPro" id="IPR000298">
    <property type="entry name" value="Cyt_c_oxidase-like_su3"/>
</dbReference>
<dbReference type="EMBL" id="JBJYXY010000001">
    <property type="protein sequence ID" value="MFN2976040.1"/>
    <property type="molecule type" value="Genomic_DNA"/>
</dbReference>
<comment type="subcellular location">
    <subcellularLocation>
        <location evidence="6">Cell membrane</location>
        <topology evidence="6">Multi-pass membrane protein</topology>
    </subcellularLocation>
    <subcellularLocation>
        <location evidence="1">Membrane</location>
        <topology evidence="1">Multi-pass membrane protein</topology>
    </subcellularLocation>
</comment>
<dbReference type="PROSITE" id="PS50253">
    <property type="entry name" value="COX3"/>
    <property type="match status" value="1"/>
</dbReference>
<dbReference type="InterPro" id="IPR013833">
    <property type="entry name" value="Cyt_c_oxidase_su3_a-hlx"/>
</dbReference>
<evidence type="ECO:0000256" key="7">
    <source>
        <dbReference type="SAM" id="MobiDB-lite"/>
    </source>
</evidence>
<evidence type="ECO:0000313" key="10">
    <source>
        <dbReference type="EMBL" id="MFN2976040.1"/>
    </source>
</evidence>
<evidence type="ECO:0000313" key="11">
    <source>
        <dbReference type="Proteomes" id="UP001634747"/>
    </source>
</evidence>
<dbReference type="InterPro" id="IPR035973">
    <property type="entry name" value="Cyt_c_oxidase_su3-like_sf"/>
</dbReference>
<evidence type="ECO:0000256" key="1">
    <source>
        <dbReference type="ARBA" id="ARBA00004141"/>
    </source>
</evidence>
<keyword evidence="11" id="KW-1185">Reference proteome</keyword>
<protein>
    <submittedName>
        <fullName evidence="10">Heme-copper oxidase subunit III</fullName>
    </submittedName>
</protein>
<feature type="transmembrane region" description="Helical" evidence="8">
    <location>
        <begin position="238"/>
        <end position="257"/>
    </location>
</feature>
<evidence type="ECO:0000256" key="3">
    <source>
        <dbReference type="ARBA" id="ARBA00022692"/>
    </source>
</evidence>
<evidence type="ECO:0000256" key="6">
    <source>
        <dbReference type="RuleBase" id="RU003376"/>
    </source>
</evidence>
<dbReference type="Pfam" id="PF00510">
    <property type="entry name" value="COX3"/>
    <property type="match status" value="1"/>
</dbReference>
<organism evidence="10 11">
    <name type="scientific">Terriglobus aquaticus</name>
    <dbReference type="NCBI Taxonomy" id="940139"/>
    <lineage>
        <taxon>Bacteria</taxon>
        <taxon>Pseudomonadati</taxon>
        <taxon>Acidobacteriota</taxon>
        <taxon>Terriglobia</taxon>
        <taxon>Terriglobales</taxon>
        <taxon>Acidobacteriaceae</taxon>
        <taxon>Terriglobus</taxon>
    </lineage>
</organism>
<feature type="transmembrane region" description="Helical" evidence="8">
    <location>
        <begin position="62"/>
        <end position="86"/>
    </location>
</feature>
<evidence type="ECO:0000256" key="8">
    <source>
        <dbReference type="SAM" id="Phobius"/>
    </source>
</evidence>
<proteinExistence type="inferred from homology"/>
<sequence>MPAILHPGEVEQRPTRRYDEGDSGGGRRPPIDEKHTGGGGDNDNWSNQPQGRRGPRERLQRYRLGIFFALGGDALFFVSIVSAFFVTKHSGHVNANYQWVNSWLPIQIPAILWINTAVLLLSSVSVELARRAMFRESDLMEEWLGLGTPTRRRVLPWLAISAVLGGAFLWGQLTAWSQLKLQRVTFRDNPSTHFFYLITGVHGVHLLLGILFLAAALVGMKAVRSLESRQILVDCSAWYWHSMGVFWIFLFALLVYGQ</sequence>
<feature type="region of interest" description="Disordered" evidence="7">
    <location>
        <begin position="1"/>
        <end position="55"/>
    </location>
</feature>
<dbReference type="PANTHER" id="PTHR11403">
    <property type="entry name" value="CYTOCHROME C OXIDASE SUBUNIT III"/>
    <property type="match status" value="1"/>
</dbReference>
<dbReference type="PANTHER" id="PTHR11403:SF10">
    <property type="entry name" value="CYTOCHROME C OXIDASE"/>
    <property type="match status" value="1"/>
</dbReference>
<name>A0ABW9KJS7_9BACT</name>
<reference evidence="10 11" key="1">
    <citation type="submission" date="2024-12" db="EMBL/GenBank/DDBJ databases">
        <authorList>
            <person name="Lee Y."/>
        </authorList>
    </citation>
    <scope>NUCLEOTIDE SEQUENCE [LARGE SCALE GENOMIC DNA]</scope>
    <source>
        <strain evidence="10 11">03SUJ4</strain>
    </source>
</reference>
<keyword evidence="3 6" id="KW-0812">Transmembrane</keyword>
<evidence type="ECO:0000256" key="2">
    <source>
        <dbReference type="ARBA" id="ARBA00010581"/>
    </source>
</evidence>
<accession>A0ABW9KJS7</accession>
<dbReference type="Gene3D" id="1.20.120.80">
    <property type="entry name" value="Cytochrome c oxidase, subunit III, four-helix bundle"/>
    <property type="match status" value="1"/>
</dbReference>
<keyword evidence="4 8" id="KW-1133">Transmembrane helix</keyword>
<comment type="similarity">
    <text evidence="2 6">Belongs to the cytochrome c oxidase subunit 3 family.</text>
</comment>
<evidence type="ECO:0000256" key="4">
    <source>
        <dbReference type="ARBA" id="ARBA00022989"/>
    </source>
</evidence>
<feature type="transmembrane region" description="Helical" evidence="8">
    <location>
        <begin position="193"/>
        <end position="218"/>
    </location>
</feature>
<feature type="transmembrane region" description="Helical" evidence="8">
    <location>
        <begin position="106"/>
        <end position="126"/>
    </location>
</feature>
<feature type="compositionally biased region" description="Basic and acidic residues" evidence="7">
    <location>
        <begin position="8"/>
        <end position="20"/>
    </location>
</feature>